<dbReference type="OrthoDB" id="3055419at2759"/>
<proteinExistence type="predicted"/>
<name>A0A9P7FKT6_9AGAR</name>
<dbReference type="AlphaFoldDB" id="A0A9P7FKT6"/>
<organism evidence="1 2">
    <name type="scientific">Asterophora parasitica</name>
    <dbReference type="NCBI Taxonomy" id="117018"/>
    <lineage>
        <taxon>Eukaryota</taxon>
        <taxon>Fungi</taxon>
        <taxon>Dikarya</taxon>
        <taxon>Basidiomycota</taxon>
        <taxon>Agaricomycotina</taxon>
        <taxon>Agaricomycetes</taxon>
        <taxon>Agaricomycetidae</taxon>
        <taxon>Agaricales</taxon>
        <taxon>Tricholomatineae</taxon>
        <taxon>Lyophyllaceae</taxon>
        <taxon>Asterophora</taxon>
    </lineage>
</organism>
<feature type="non-terminal residue" evidence="1">
    <location>
        <position position="1"/>
    </location>
</feature>
<dbReference type="EMBL" id="JABCKV010005875">
    <property type="protein sequence ID" value="KAG5633294.1"/>
    <property type="molecule type" value="Genomic_DNA"/>
</dbReference>
<protein>
    <submittedName>
        <fullName evidence="1">Uncharacterized protein</fullName>
    </submittedName>
</protein>
<accession>A0A9P7FKT6</accession>
<comment type="caution">
    <text evidence="1">The sequence shown here is derived from an EMBL/GenBank/DDBJ whole genome shotgun (WGS) entry which is preliminary data.</text>
</comment>
<reference evidence="1" key="2">
    <citation type="submission" date="2021-10" db="EMBL/GenBank/DDBJ databases">
        <title>Phylogenomics reveals ancestral predisposition of the termite-cultivated fungus Termitomyces towards a domesticated lifestyle.</title>
        <authorList>
            <person name="Auxier B."/>
            <person name="Grum-Grzhimaylo A."/>
            <person name="Cardenas M.E."/>
            <person name="Lodge J.D."/>
            <person name="Laessoe T."/>
            <person name="Pedersen O."/>
            <person name="Smith M.E."/>
            <person name="Kuyper T.W."/>
            <person name="Franco-Molano E.A."/>
            <person name="Baroni T.J."/>
            <person name="Aanen D.K."/>
        </authorList>
    </citation>
    <scope>NUCLEOTIDE SEQUENCE</scope>
    <source>
        <strain evidence="1">AP01</strain>
        <tissue evidence="1">Mycelium</tissue>
    </source>
</reference>
<sequence>AKARSGNCLYGFVLGAEPSKKCGDALLPSDPTWSEEERSNYRVVQWRAVASHIEELCATVWPNVKCAVVQARREQIILAVAAATRPNKDFIPPPETLQKLKEILVSQGFEQDARWFMS</sequence>
<gene>
    <name evidence="1" type="ORF">DXG03_007666</name>
</gene>
<evidence type="ECO:0000313" key="1">
    <source>
        <dbReference type="EMBL" id="KAG5633294.1"/>
    </source>
</evidence>
<keyword evidence="2" id="KW-1185">Reference proteome</keyword>
<evidence type="ECO:0000313" key="2">
    <source>
        <dbReference type="Proteomes" id="UP000775547"/>
    </source>
</evidence>
<reference evidence="1" key="1">
    <citation type="submission" date="2020-07" db="EMBL/GenBank/DDBJ databases">
        <authorList>
            <person name="Nieuwenhuis M."/>
            <person name="Van De Peppel L.J.J."/>
        </authorList>
    </citation>
    <scope>NUCLEOTIDE SEQUENCE</scope>
    <source>
        <strain evidence="1">AP01</strain>
        <tissue evidence="1">Mycelium</tissue>
    </source>
</reference>
<dbReference type="Proteomes" id="UP000775547">
    <property type="component" value="Unassembled WGS sequence"/>
</dbReference>